<sequence length="114" mass="13142">MFRVFSRMLSTARTIVERNVHLRSKMKSKKSKVGGKADASSSSTVLPAMSMVYLIGMHYRCSHDLLPPQDLELSEEERQEKYERTSKNLVKKLGLKPEQVSYNYCARTSAHEFR</sequence>
<organism evidence="1 2">
    <name type="scientific">Papaver nudicaule</name>
    <name type="common">Iceland poppy</name>
    <dbReference type="NCBI Taxonomy" id="74823"/>
    <lineage>
        <taxon>Eukaryota</taxon>
        <taxon>Viridiplantae</taxon>
        <taxon>Streptophyta</taxon>
        <taxon>Embryophyta</taxon>
        <taxon>Tracheophyta</taxon>
        <taxon>Spermatophyta</taxon>
        <taxon>Magnoliopsida</taxon>
        <taxon>Ranunculales</taxon>
        <taxon>Papaveraceae</taxon>
        <taxon>Papaveroideae</taxon>
        <taxon>Papaver</taxon>
    </lineage>
</organism>
<evidence type="ECO:0000313" key="2">
    <source>
        <dbReference type="Proteomes" id="UP001177140"/>
    </source>
</evidence>
<gene>
    <name evidence="1" type="ORF">MKW94_015112</name>
</gene>
<proteinExistence type="predicted"/>
<evidence type="ECO:0000313" key="1">
    <source>
        <dbReference type="EMBL" id="MCL7034814.1"/>
    </source>
</evidence>
<name>A0AA41SFM7_PAPNU</name>
<reference evidence="1" key="1">
    <citation type="submission" date="2022-03" db="EMBL/GenBank/DDBJ databases">
        <title>A functionally conserved STORR gene fusion in Papaver species that diverged 16.8 million years ago.</title>
        <authorList>
            <person name="Catania T."/>
        </authorList>
    </citation>
    <scope>NUCLEOTIDE SEQUENCE</scope>
    <source>
        <strain evidence="1">S-191538</strain>
    </source>
</reference>
<dbReference type="Proteomes" id="UP001177140">
    <property type="component" value="Unassembled WGS sequence"/>
</dbReference>
<accession>A0AA41SFM7</accession>
<comment type="caution">
    <text evidence="1">The sequence shown here is derived from an EMBL/GenBank/DDBJ whole genome shotgun (WGS) entry which is preliminary data.</text>
</comment>
<keyword evidence="2" id="KW-1185">Reference proteome</keyword>
<protein>
    <submittedName>
        <fullName evidence="1">Uncharacterized protein</fullName>
    </submittedName>
</protein>
<dbReference type="EMBL" id="JAJJMA010150293">
    <property type="protein sequence ID" value="MCL7034814.1"/>
    <property type="molecule type" value="Genomic_DNA"/>
</dbReference>
<dbReference type="AlphaFoldDB" id="A0AA41SFM7"/>